<dbReference type="Proteomes" id="UP001189429">
    <property type="component" value="Unassembled WGS sequence"/>
</dbReference>
<sequence length="765" mass="82856">MQKLAQFKSPSSRQAESLAGTPGAGAFPAAPSSRPRSAASGQHFGAATLQGGLRSGKSQTDLSLGAPPTTAPCGGRAKERLTVNDYIRILTPESALNEKSYSFLHDRFARKLMGELQSKPDKPSEYFTLKEHLEKIDKVLAFSKHDISTMPASDLQGELEVLNSIARTWPTDIKDSIMARRISDLGAIDDRSSNEAIKEVLSAIMRWRDQATDQDIAFDPLKPRLSRMDGPPKEKCQNFLKLMVDNVITRMLSQGPSVKVRTAQVCLLALESFRQKPDDMGEDMLAMISSPGAVDDLVSKGPSTNEDLDKYGALKSQLEEAASSGTVDIMAVTTALSEYVSLAPNLRLELNNALKKQLVEQLGPARGHAAQYFQFLGAKALVEIPTGEAKTRIAEIHALFKKADSVLALQDFNAKDPLMEIERAEQLVLDSPQCQNFIRLMATLTSDSLTGMPEEDATNILDTAVTAPKQNTIMSQAAAPAAAALCDFVQTEAGPGHSMAGAFLEIGVGLSMFQHEAESIGARFHAMKKCIAMQASRLSYAELGAAPLDGANADPALVHAKCFLAAFRDFQRSNSAVGGDFPPAESVARVELDRCSKMIDDIADNAALALSTQIHAQIEEYKAAGLDVAGITKRWTDQIQTSQKKGAKPADNIGAVYKLCKKTLPMIKGDELEAQVMQLKSPRGDLLIVLETSGRHPKDELLKDSGELMGCIRSGSMAIIEAKLMMGYGKFGSHEMSMQQFVVKLSKELSALDPPVTMCLLYRYT</sequence>
<feature type="compositionally biased region" description="Low complexity" evidence="1">
    <location>
        <begin position="19"/>
        <end position="41"/>
    </location>
</feature>
<feature type="region of interest" description="Disordered" evidence="1">
    <location>
        <begin position="1"/>
        <end position="76"/>
    </location>
</feature>
<gene>
    <name evidence="2" type="ORF">PCOR1329_LOCUS50138</name>
</gene>
<dbReference type="EMBL" id="CAUYUJ010016063">
    <property type="protein sequence ID" value="CAK0861484.1"/>
    <property type="molecule type" value="Genomic_DNA"/>
</dbReference>
<accession>A0ABN9UP04</accession>
<evidence type="ECO:0000256" key="1">
    <source>
        <dbReference type="SAM" id="MobiDB-lite"/>
    </source>
</evidence>
<feature type="non-terminal residue" evidence="2">
    <location>
        <position position="765"/>
    </location>
</feature>
<evidence type="ECO:0000313" key="3">
    <source>
        <dbReference type="Proteomes" id="UP001189429"/>
    </source>
</evidence>
<comment type="caution">
    <text evidence="2">The sequence shown here is derived from an EMBL/GenBank/DDBJ whole genome shotgun (WGS) entry which is preliminary data.</text>
</comment>
<name>A0ABN9UP04_9DINO</name>
<proteinExistence type="predicted"/>
<keyword evidence="3" id="KW-1185">Reference proteome</keyword>
<protein>
    <submittedName>
        <fullName evidence="2">Uncharacterized protein</fullName>
    </submittedName>
</protein>
<organism evidence="2 3">
    <name type="scientific">Prorocentrum cordatum</name>
    <dbReference type="NCBI Taxonomy" id="2364126"/>
    <lineage>
        <taxon>Eukaryota</taxon>
        <taxon>Sar</taxon>
        <taxon>Alveolata</taxon>
        <taxon>Dinophyceae</taxon>
        <taxon>Prorocentrales</taxon>
        <taxon>Prorocentraceae</taxon>
        <taxon>Prorocentrum</taxon>
    </lineage>
</organism>
<reference evidence="2" key="1">
    <citation type="submission" date="2023-10" db="EMBL/GenBank/DDBJ databases">
        <authorList>
            <person name="Chen Y."/>
            <person name="Shah S."/>
            <person name="Dougan E. K."/>
            <person name="Thang M."/>
            <person name="Chan C."/>
        </authorList>
    </citation>
    <scope>NUCLEOTIDE SEQUENCE [LARGE SCALE GENOMIC DNA]</scope>
</reference>
<evidence type="ECO:0000313" key="2">
    <source>
        <dbReference type="EMBL" id="CAK0861484.1"/>
    </source>
</evidence>